<evidence type="ECO:0000313" key="2">
    <source>
        <dbReference type="Proteomes" id="UP000009080"/>
    </source>
</evidence>
<dbReference type="STRING" id="377629.TERTU_2224"/>
<evidence type="ECO:0000313" key="1">
    <source>
        <dbReference type="EMBL" id="ACR10873.1"/>
    </source>
</evidence>
<dbReference type="AlphaFoldDB" id="C5BJK0"/>
<dbReference type="KEGG" id="ttu:TERTU_2224"/>
<gene>
    <name evidence="1" type="ordered locus">TERTU_2224</name>
</gene>
<dbReference type="OrthoDB" id="7067720at2"/>
<protein>
    <submittedName>
        <fullName evidence="1">Uncharacterized protein</fullName>
    </submittedName>
</protein>
<dbReference type="Proteomes" id="UP000009080">
    <property type="component" value="Chromosome"/>
</dbReference>
<dbReference type="EMBL" id="CP001614">
    <property type="protein sequence ID" value="ACR10873.1"/>
    <property type="molecule type" value="Genomic_DNA"/>
</dbReference>
<dbReference type="eggNOG" id="ENOG5031DKN">
    <property type="taxonomic scope" value="Bacteria"/>
</dbReference>
<accession>C5BJK0</accession>
<reference evidence="1 2" key="1">
    <citation type="journal article" date="2009" name="PLoS ONE">
        <title>The complete genome of Teredinibacter turnerae T7901: an intracellular endosymbiont of marine wood-boring bivalves (shipworms).</title>
        <authorList>
            <person name="Yang J.C."/>
            <person name="Madupu R."/>
            <person name="Durkin A.S."/>
            <person name="Ekborg N.A."/>
            <person name="Pedamallu C.S."/>
            <person name="Hostetler J.B."/>
            <person name="Radune D."/>
            <person name="Toms B.S."/>
            <person name="Henrissat B."/>
            <person name="Coutinho P.M."/>
            <person name="Schwarz S."/>
            <person name="Field L."/>
            <person name="Trindade-Silva A.E."/>
            <person name="Soares C.A.G."/>
            <person name="Elshahawi S."/>
            <person name="Hanora A."/>
            <person name="Schmidt E.W."/>
            <person name="Haygood M.G."/>
            <person name="Posfai J."/>
            <person name="Benner J."/>
            <person name="Madinger C."/>
            <person name="Nove J."/>
            <person name="Anton B."/>
            <person name="Chaudhary K."/>
            <person name="Foster J."/>
            <person name="Holman A."/>
            <person name="Kumar S."/>
            <person name="Lessard P.A."/>
            <person name="Luyten Y.A."/>
            <person name="Slatko B."/>
            <person name="Wood N."/>
            <person name="Wu B."/>
            <person name="Teplitski M."/>
            <person name="Mougous J.D."/>
            <person name="Ward N."/>
            <person name="Eisen J.A."/>
            <person name="Badger J.H."/>
            <person name="Distel D.L."/>
        </authorList>
    </citation>
    <scope>NUCLEOTIDE SEQUENCE [LARGE SCALE GENOMIC DNA]</scope>
    <source>
        <strain evidence="2">ATCC 39867 / T7901</strain>
    </source>
</reference>
<sequence>MAIEIRQLTINTVSPESADKTLTSGQSTMNMVEEIDDAAVALLEQRMASIKESMAVEVRRLIAEFMEEQRNR</sequence>
<name>C5BJK0_TERTT</name>
<dbReference type="RefSeq" id="WP_015816985.1">
    <property type="nucleotide sequence ID" value="NC_012997.1"/>
</dbReference>
<proteinExistence type="predicted"/>
<organism evidence="1 2">
    <name type="scientific">Teredinibacter turnerae (strain ATCC 39867 / T7901)</name>
    <dbReference type="NCBI Taxonomy" id="377629"/>
    <lineage>
        <taxon>Bacteria</taxon>
        <taxon>Pseudomonadati</taxon>
        <taxon>Pseudomonadota</taxon>
        <taxon>Gammaproteobacteria</taxon>
        <taxon>Cellvibrionales</taxon>
        <taxon>Cellvibrionaceae</taxon>
        <taxon>Teredinibacter</taxon>
    </lineage>
</organism>
<dbReference type="HOGENOM" id="CLU_2720953_0_0_6"/>
<keyword evidence="2" id="KW-1185">Reference proteome</keyword>